<keyword evidence="1" id="KW-0436">Ligase</keyword>
<keyword evidence="3" id="KW-0067">ATP-binding</keyword>
<accession>X0TYY2</accession>
<dbReference type="PROSITE" id="PS50975">
    <property type="entry name" value="ATP_GRASP"/>
    <property type="match status" value="1"/>
</dbReference>
<evidence type="ECO:0000313" key="5">
    <source>
        <dbReference type="EMBL" id="GAF93347.1"/>
    </source>
</evidence>
<sequence>ELESKQILKEAGINTTEIKLARTKEEAVSHSKELGFPVALKIVSPDILHKTDVGGVKLGLNNELDVGNAYDGIISMIKKQEPAAKIHGVSVQPMARPATEVIIGMSKDPQFGPVLMFGLGGILVEVLKDVSFRIVPLTRRDAREMIGEIKGYPILEGYRGQEPANIAVLEELLLKVSEFVDSRPEIAELDINPIFAYSDGALAVDARVILEP</sequence>
<dbReference type="AlphaFoldDB" id="X0TYY2"/>
<evidence type="ECO:0000256" key="1">
    <source>
        <dbReference type="ARBA" id="ARBA00022598"/>
    </source>
</evidence>
<dbReference type="GO" id="GO:0016874">
    <property type="term" value="F:ligase activity"/>
    <property type="evidence" value="ECO:0007669"/>
    <property type="project" value="UniProtKB-KW"/>
</dbReference>
<dbReference type="GO" id="GO:0046872">
    <property type="term" value="F:metal ion binding"/>
    <property type="evidence" value="ECO:0007669"/>
    <property type="project" value="InterPro"/>
</dbReference>
<dbReference type="InterPro" id="IPR051538">
    <property type="entry name" value="Acyl-CoA_Synth/Transferase"/>
</dbReference>
<organism evidence="5">
    <name type="scientific">marine sediment metagenome</name>
    <dbReference type="NCBI Taxonomy" id="412755"/>
    <lineage>
        <taxon>unclassified sequences</taxon>
        <taxon>metagenomes</taxon>
        <taxon>ecological metagenomes</taxon>
    </lineage>
</organism>
<dbReference type="Gene3D" id="3.30.1490.20">
    <property type="entry name" value="ATP-grasp fold, A domain"/>
    <property type="match status" value="1"/>
</dbReference>
<dbReference type="SUPFAM" id="SSF56059">
    <property type="entry name" value="Glutathione synthetase ATP-binding domain-like"/>
    <property type="match status" value="1"/>
</dbReference>
<dbReference type="GO" id="GO:0005524">
    <property type="term" value="F:ATP binding"/>
    <property type="evidence" value="ECO:0007669"/>
    <property type="project" value="UniProtKB-KW"/>
</dbReference>
<feature type="domain" description="ATP-grasp" evidence="4">
    <location>
        <begin position="5"/>
        <end position="41"/>
    </location>
</feature>
<evidence type="ECO:0000256" key="2">
    <source>
        <dbReference type="ARBA" id="ARBA00022741"/>
    </source>
</evidence>
<dbReference type="Gene3D" id="3.30.470.20">
    <property type="entry name" value="ATP-grasp fold, B domain"/>
    <property type="match status" value="1"/>
</dbReference>
<protein>
    <recommendedName>
        <fullName evidence="4">ATP-grasp domain-containing protein</fullName>
    </recommendedName>
</protein>
<comment type="caution">
    <text evidence="5">The sequence shown here is derived from an EMBL/GenBank/DDBJ whole genome shotgun (WGS) entry which is preliminary data.</text>
</comment>
<feature type="non-terminal residue" evidence="5">
    <location>
        <position position="1"/>
    </location>
</feature>
<evidence type="ECO:0000256" key="3">
    <source>
        <dbReference type="ARBA" id="ARBA00022840"/>
    </source>
</evidence>
<gene>
    <name evidence="5" type="ORF">S01H1_31818</name>
</gene>
<dbReference type="EMBL" id="BARS01019659">
    <property type="protein sequence ID" value="GAF93347.1"/>
    <property type="molecule type" value="Genomic_DNA"/>
</dbReference>
<name>X0TYY2_9ZZZZ</name>
<dbReference type="PANTHER" id="PTHR43334:SF1">
    <property type="entry name" value="3-HYDROXYPROPIONATE--COA LIGASE [ADP-FORMING]"/>
    <property type="match status" value="1"/>
</dbReference>
<dbReference type="InterPro" id="IPR011761">
    <property type="entry name" value="ATP-grasp"/>
</dbReference>
<reference evidence="5" key="1">
    <citation type="journal article" date="2014" name="Front. Microbiol.">
        <title>High frequency of phylogenetically diverse reductive dehalogenase-homologous genes in deep subseafloor sedimentary metagenomes.</title>
        <authorList>
            <person name="Kawai M."/>
            <person name="Futagami T."/>
            <person name="Toyoda A."/>
            <person name="Takaki Y."/>
            <person name="Nishi S."/>
            <person name="Hori S."/>
            <person name="Arai W."/>
            <person name="Tsubouchi T."/>
            <person name="Morono Y."/>
            <person name="Uchiyama I."/>
            <person name="Ito T."/>
            <person name="Fujiyama A."/>
            <person name="Inagaki F."/>
            <person name="Takami H."/>
        </authorList>
    </citation>
    <scope>NUCLEOTIDE SEQUENCE</scope>
    <source>
        <strain evidence="5">Expedition CK06-06</strain>
    </source>
</reference>
<dbReference type="Pfam" id="PF13549">
    <property type="entry name" value="ATP-grasp_5"/>
    <property type="match status" value="1"/>
</dbReference>
<dbReference type="InterPro" id="IPR013815">
    <property type="entry name" value="ATP_grasp_subdomain_1"/>
</dbReference>
<proteinExistence type="predicted"/>
<evidence type="ECO:0000259" key="4">
    <source>
        <dbReference type="PROSITE" id="PS50975"/>
    </source>
</evidence>
<dbReference type="PANTHER" id="PTHR43334">
    <property type="entry name" value="ACETATE--COA LIGASE [ADP-FORMING]"/>
    <property type="match status" value="1"/>
</dbReference>
<keyword evidence="2" id="KW-0547">Nucleotide-binding</keyword>
<dbReference type="FunFam" id="3.30.1490.20:FF:000020">
    <property type="entry name" value="Protein lysine acetyltransferase"/>
    <property type="match status" value="1"/>
</dbReference>